<dbReference type="AlphaFoldDB" id="A0A2A6RPZ3"/>
<dbReference type="PANTHER" id="PTHR33979">
    <property type="entry name" value="OS02G0221600 PROTEIN"/>
    <property type="match status" value="1"/>
</dbReference>
<name>A0A2A6RPZ3_9CHLR</name>
<protein>
    <recommendedName>
        <fullName evidence="4">Peptidase M50</fullName>
    </recommendedName>
</protein>
<keyword evidence="1" id="KW-1133">Transmembrane helix</keyword>
<evidence type="ECO:0000256" key="1">
    <source>
        <dbReference type="SAM" id="Phobius"/>
    </source>
</evidence>
<feature type="transmembrane region" description="Helical" evidence="1">
    <location>
        <begin position="84"/>
        <end position="106"/>
    </location>
</feature>
<evidence type="ECO:0000313" key="3">
    <source>
        <dbReference type="Proteomes" id="UP000220527"/>
    </source>
</evidence>
<proteinExistence type="predicted"/>
<feature type="transmembrane region" description="Helical" evidence="1">
    <location>
        <begin position="14"/>
        <end position="38"/>
    </location>
</feature>
<dbReference type="RefSeq" id="WP_097642187.1">
    <property type="nucleotide sequence ID" value="NZ_NQWI01000002.1"/>
</dbReference>
<accession>A0A2A6RPZ3</accession>
<dbReference type="InterPro" id="IPR049500">
    <property type="entry name" value="Peptidase_M50B-like"/>
</dbReference>
<sequence length="239" mass="26071">MLDIILTTWTRPDILLLTAGALGSTLLWRVPLLGWLFYPFRLLNTFVHELSHGLAAILTGGRFERFVVYANMEGLALIRGGNRVIIASAGYLGAALFGGLLILLTATPLAEQSLLLGLGASLGLLCLLFVRNLFGWLAGMLLAAALGAAGWWLDSQAAMLLLALLALQMPLAAIHSLIDLMRIAVRRARPGYLSDAHLLARHTRIPAPLWATLWFLMALAIVVVTVAVAYHDRLLWNYQ</sequence>
<organism evidence="2 3">
    <name type="scientific">Candidatus Viridilinea mediisalina</name>
    <dbReference type="NCBI Taxonomy" id="2024553"/>
    <lineage>
        <taxon>Bacteria</taxon>
        <taxon>Bacillati</taxon>
        <taxon>Chloroflexota</taxon>
        <taxon>Chloroflexia</taxon>
        <taxon>Chloroflexales</taxon>
        <taxon>Chloroflexineae</taxon>
        <taxon>Oscillochloridaceae</taxon>
        <taxon>Candidatus Viridilinea</taxon>
    </lineage>
</organism>
<dbReference type="PANTHER" id="PTHR33979:SF2">
    <property type="entry name" value="PEPTIDASE M50B-LIKE-DOMAIN-CONTAINING PROTEIN"/>
    <property type="match status" value="1"/>
</dbReference>
<evidence type="ECO:0008006" key="4">
    <source>
        <dbReference type="Google" id="ProtNLM"/>
    </source>
</evidence>
<dbReference type="Pfam" id="PF13398">
    <property type="entry name" value="Peptidase_M50B"/>
    <property type="match status" value="1"/>
</dbReference>
<feature type="transmembrane region" description="Helical" evidence="1">
    <location>
        <begin position="112"/>
        <end position="130"/>
    </location>
</feature>
<keyword evidence="3" id="KW-1185">Reference proteome</keyword>
<feature type="transmembrane region" description="Helical" evidence="1">
    <location>
        <begin position="135"/>
        <end position="153"/>
    </location>
</feature>
<feature type="transmembrane region" description="Helical" evidence="1">
    <location>
        <begin position="159"/>
        <end position="178"/>
    </location>
</feature>
<evidence type="ECO:0000313" key="2">
    <source>
        <dbReference type="EMBL" id="PDW04949.1"/>
    </source>
</evidence>
<keyword evidence="1" id="KW-0472">Membrane</keyword>
<feature type="transmembrane region" description="Helical" evidence="1">
    <location>
        <begin position="209"/>
        <end position="230"/>
    </location>
</feature>
<comment type="caution">
    <text evidence="2">The sequence shown here is derived from an EMBL/GenBank/DDBJ whole genome shotgun (WGS) entry which is preliminary data.</text>
</comment>
<dbReference type="Proteomes" id="UP000220527">
    <property type="component" value="Unassembled WGS sequence"/>
</dbReference>
<gene>
    <name evidence="2" type="ORF">CJ255_00795</name>
</gene>
<reference evidence="3" key="1">
    <citation type="submission" date="2017-08" db="EMBL/GenBank/DDBJ databases">
        <authorList>
            <person name="Grouzdev D.S."/>
            <person name="Gaisin V.A."/>
            <person name="Rysina M.S."/>
            <person name="Gorlenko V.M."/>
        </authorList>
    </citation>
    <scope>NUCLEOTIDE SEQUENCE [LARGE SCALE GENOMIC DNA]</scope>
    <source>
        <strain evidence="3">Kir15-3F</strain>
    </source>
</reference>
<dbReference type="EMBL" id="NQWI01000002">
    <property type="protein sequence ID" value="PDW04949.1"/>
    <property type="molecule type" value="Genomic_DNA"/>
</dbReference>
<keyword evidence="1" id="KW-0812">Transmembrane</keyword>
<dbReference type="OrthoDB" id="158445at2"/>